<sequence length="110" mass="13177">MQHKHMRERCKEMLSVKKPVWILDPFLNVDGTETILQEKLTNPELKLRLKSDYCHFWLQRQIAGLYPRLWNAIKVLFSFSHLIWLNVDSLPEQIFGKEKKPAKNSPSRRF</sequence>
<organism evidence="1">
    <name type="scientific">Trichuris suis</name>
    <name type="common">pig whipworm</name>
    <dbReference type="NCBI Taxonomy" id="68888"/>
    <lineage>
        <taxon>Eukaryota</taxon>
        <taxon>Metazoa</taxon>
        <taxon>Ecdysozoa</taxon>
        <taxon>Nematoda</taxon>
        <taxon>Enoplea</taxon>
        <taxon>Dorylaimia</taxon>
        <taxon>Trichinellida</taxon>
        <taxon>Trichuridae</taxon>
        <taxon>Trichuris</taxon>
    </lineage>
</organism>
<dbReference type="AlphaFoldDB" id="A0A085N5C4"/>
<reference evidence="1" key="1">
    <citation type="journal article" date="2014" name="Nat. Genet.">
        <title>Genome and transcriptome of the porcine whipworm Trichuris suis.</title>
        <authorList>
            <person name="Jex A.R."/>
            <person name="Nejsum P."/>
            <person name="Schwarz E.M."/>
            <person name="Hu L."/>
            <person name="Young N.D."/>
            <person name="Hall R.S."/>
            <person name="Korhonen P.K."/>
            <person name="Liao S."/>
            <person name="Thamsborg S."/>
            <person name="Xia J."/>
            <person name="Xu P."/>
            <person name="Wang S."/>
            <person name="Scheerlinck J.P."/>
            <person name="Hofmann A."/>
            <person name="Sternberg P.W."/>
            <person name="Wang J."/>
            <person name="Gasser R.B."/>
        </authorList>
    </citation>
    <scope>NUCLEOTIDE SEQUENCE [LARGE SCALE GENOMIC DNA]</scope>
    <source>
        <strain evidence="1">DCEP-RM93F</strain>
    </source>
</reference>
<accession>A0A085N5C4</accession>
<name>A0A085N5C4_9BILA</name>
<gene>
    <name evidence="1" type="ORF">M514_23128</name>
</gene>
<dbReference type="EMBL" id="KL367552">
    <property type="protein sequence ID" value="KFD64670.1"/>
    <property type="molecule type" value="Genomic_DNA"/>
</dbReference>
<dbReference type="Proteomes" id="UP000030758">
    <property type="component" value="Unassembled WGS sequence"/>
</dbReference>
<protein>
    <submittedName>
        <fullName evidence="1">Uncharacterized protein</fullName>
    </submittedName>
</protein>
<evidence type="ECO:0000313" key="1">
    <source>
        <dbReference type="EMBL" id="KFD64670.1"/>
    </source>
</evidence>
<proteinExistence type="predicted"/>